<keyword evidence="3" id="KW-0808">Transferase</keyword>
<evidence type="ECO:0000256" key="14">
    <source>
        <dbReference type="ARBA" id="ARBA00044770"/>
    </source>
</evidence>
<gene>
    <name evidence="17" type="ordered locus">Thal_1079</name>
</gene>
<feature type="transmembrane region" description="Helical" evidence="16">
    <location>
        <begin position="182"/>
        <end position="201"/>
    </location>
</feature>
<dbReference type="EC" id="2.4.99.28" evidence="14"/>
<comment type="similarity">
    <text evidence="11">Belongs to the SEDS family. FtsW subfamily.</text>
</comment>
<dbReference type="GO" id="GO:0032153">
    <property type="term" value="C:cell division site"/>
    <property type="evidence" value="ECO:0007669"/>
    <property type="project" value="TreeGrafter"/>
</dbReference>
<evidence type="ECO:0000256" key="10">
    <source>
        <dbReference type="ARBA" id="ARBA00033270"/>
    </source>
</evidence>
<keyword evidence="7 16" id="KW-1133">Transmembrane helix</keyword>
<keyword evidence="8 16" id="KW-0472">Membrane</keyword>
<feature type="transmembrane region" description="Helical" evidence="16">
    <location>
        <begin position="136"/>
        <end position="153"/>
    </location>
</feature>
<keyword evidence="4 16" id="KW-0812">Transmembrane</keyword>
<dbReference type="PANTHER" id="PTHR30474:SF2">
    <property type="entry name" value="PEPTIDOGLYCAN GLYCOSYLTRANSFERASE FTSW-RELATED"/>
    <property type="match status" value="1"/>
</dbReference>
<dbReference type="OrthoDB" id="9812661at2"/>
<dbReference type="GO" id="GO:0051301">
    <property type="term" value="P:cell division"/>
    <property type="evidence" value="ECO:0007669"/>
    <property type="project" value="InterPro"/>
</dbReference>
<dbReference type="GO" id="GO:0005886">
    <property type="term" value="C:plasma membrane"/>
    <property type="evidence" value="ECO:0007669"/>
    <property type="project" value="TreeGrafter"/>
</dbReference>
<evidence type="ECO:0000313" key="17">
    <source>
        <dbReference type="EMBL" id="ADC89711.1"/>
    </source>
</evidence>
<feature type="transmembrane region" description="Helical" evidence="16">
    <location>
        <begin position="298"/>
        <end position="319"/>
    </location>
</feature>
<dbReference type="Pfam" id="PF01098">
    <property type="entry name" value="FTSW_RODA_SPOVE"/>
    <property type="match status" value="1"/>
</dbReference>
<dbReference type="GO" id="GO:0008360">
    <property type="term" value="P:regulation of cell shape"/>
    <property type="evidence" value="ECO:0007669"/>
    <property type="project" value="UniProtKB-KW"/>
</dbReference>
<evidence type="ECO:0000256" key="13">
    <source>
        <dbReference type="ARBA" id="ARBA00041418"/>
    </source>
</evidence>
<evidence type="ECO:0000256" key="11">
    <source>
        <dbReference type="ARBA" id="ARBA00038053"/>
    </source>
</evidence>
<dbReference type="STRING" id="638303.Thal_1079"/>
<dbReference type="KEGG" id="tal:Thal_1079"/>
<keyword evidence="5" id="KW-0133">Cell shape</keyword>
<comment type="catalytic activity">
    <reaction evidence="15">
        <text>[GlcNAc-(1-&gt;4)-Mur2Ac(oyl-L-Ala-gamma-D-Glu-L-Lys-D-Ala-D-Ala)](n)-di-trans,octa-cis-undecaprenyl diphosphate + beta-D-GlcNAc-(1-&gt;4)-Mur2Ac(oyl-L-Ala-gamma-D-Glu-L-Lys-D-Ala-D-Ala)-di-trans,octa-cis-undecaprenyl diphosphate = [GlcNAc-(1-&gt;4)-Mur2Ac(oyl-L-Ala-gamma-D-Glu-L-Lys-D-Ala-D-Ala)](n+1)-di-trans,octa-cis-undecaprenyl diphosphate + di-trans,octa-cis-undecaprenyl diphosphate + H(+)</text>
        <dbReference type="Rhea" id="RHEA:23708"/>
        <dbReference type="Rhea" id="RHEA-COMP:9602"/>
        <dbReference type="Rhea" id="RHEA-COMP:9603"/>
        <dbReference type="ChEBI" id="CHEBI:15378"/>
        <dbReference type="ChEBI" id="CHEBI:58405"/>
        <dbReference type="ChEBI" id="CHEBI:60033"/>
        <dbReference type="ChEBI" id="CHEBI:78435"/>
        <dbReference type="EC" id="2.4.99.28"/>
    </reaction>
</comment>
<evidence type="ECO:0000256" key="4">
    <source>
        <dbReference type="ARBA" id="ARBA00022692"/>
    </source>
</evidence>
<dbReference type="PANTHER" id="PTHR30474">
    <property type="entry name" value="CELL CYCLE PROTEIN"/>
    <property type="match status" value="1"/>
</dbReference>
<evidence type="ECO:0000256" key="3">
    <source>
        <dbReference type="ARBA" id="ARBA00022679"/>
    </source>
</evidence>
<name>D3SLT1_THEAH</name>
<feature type="transmembrane region" description="Helical" evidence="16">
    <location>
        <begin position="72"/>
        <end position="89"/>
    </location>
</feature>
<dbReference type="AlphaFoldDB" id="D3SLT1"/>
<organism evidence="17 18">
    <name type="scientific">Thermocrinis albus (strain DSM 14484 / JCM 11386 / HI 11/12)</name>
    <dbReference type="NCBI Taxonomy" id="638303"/>
    <lineage>
        <taxon>Bacteria</taxon>
        <taxon>Pseudomonadati</taxon>
        <taxon>Aquificota</taxon>
        <taxon>Aquificia</taxon>
        <taxon>Aquificales</taxon>
        <taxon>Aquificaceae</taxon>
        <taxon>Thermocrinis</taxon>
    </lineage>
</organism>
<feature type="transmembrane region" description="Helical" evidence="16">
    <location>
        <begin position="42"/>
        <end position="60"/>
    </location>
</feature>
<comment type="subcellular location">
    <subcellularLocation>
        <location evidence="1">Membrane</location>
        <topology evidence="1">Multi-pass membrane protein</topology>
    </subcellularLocation>
</comment>
<dbReference type="InterPro" id="IPR001182">
    <property type="entry name" value="FtsW/RodA"/>
</dbReference>
<evidence type="ECO:0000256" key="16">
    <source>
        <dbReference type="SAM" id="Phobius"/>
    </source>
</evidence>
<evidence type="ECO:0000256" key="8">
    <source>
        <dbReference type="ARBA" id="ARBA00023136"/>
    </source>
</evidence>
<dbReference type="GO" id="GO:0015648">
    <property type="term" value="F:lipid-linked peptidoglycan transporter activity"/>
    <property type="evidence" value="ECO:0007669"/>
    <property type="project" value="TreeGrafter"/>
</dbReference>
<evidence type="ECO:0000256" key="2">
    <source>
        <dbReference type="ARBA" id="ARBA00022676"/>
    </source>
</evidence>
<dbReference type="eggNOG" id="COG0772">
    <property type="taxonomic scope" value="Bacteria"/>
</dbReference>
<proteinExistence type="inferred from homology"/>
<feature type="transmembrane region" description="Helical" evidence="16">
    <location>
        <begin position="331"/>
        <end position="353"/>
    </location>
</feature>
<evidence type="ECO:0000256" key="1">
    <source>
        <dbReference type="ARBA" id="ARBA00004141"/>
    </source>
</evidence>
<feature type="transmembrane region" description="Helical" evidence="16">
    <location>
        <begin position="109"/>
        <end position="127"/>
    </location>
</feature>
<accession>D3SLT1</accession>
<reference evidence="18" key="1">
    <citation type="journal article" date="2010" name="Stand. Genomic Sci.">
        <title>Complete genome sequence of Thermocrinis albus type strain (HI 11/12T).</title>
        <authorList>
            <person name="Wirth R."/>
            <person name="Sikorski J."/>
            <person name="Brambilla E."/>
            <person name="Misra M."/>
            <person name="Lapidus A."/>
            <person name="Copeland A."/>
            <person name="Nolan M."/>
            <person name="Lucas S."/>
            <person name="Chen F."/>
            <person name="Tice H."/>
            <person name="Cheng J.F."/>
            <person name="Han C."/>
            <person name="Detter J.C."/>
            <person name="Tapia R."/>
            <person name="Bruce D."/>
            <person name="Goodwin L."/>
            <person name="Pitluck S."/>
            <person name="Pati A."/>
            <person name="Anderson I."/>
            <person name="Ivanova N."/>
            <person name="Mavromatis K."/>
            <person name="Mikhailova N."/>
            <person name="Chen A."/>
            <person name="Palaniappan K."/>
            <person name="Bilek Y."/>
            <person name="Hader T."/>
            <person name="Land M."/>
            <person name="Hauser L."/>
            <person name="Chang Y.J."/>
            <person name="Jeffries C.D."/>
            <person name="Tindall B.J."/>
            <person name="Rohde M."/>
            <person name="Goker M."/>
            <person name="Bristow J."/>
            <person name="Eisen J.A."/>
            <person name="Markowitz V."/>
            <person name="Hugenholtz P."/>
            <person name="Kyrpides N.C."/>
            <person name="Klenk H.P."/>
        </authorList>
    </citation>
    <scope>NUCLEOTIDE SEQUENCE [LARGE SCALE GENOMIC DNA]</scope>
    <source>
        <strain evidence="18">DSM 14484 / JCM 11386 / HI 11/12</strain>
    </source>
</reference>
<evidence type="ECO:0000256" key="6">
    <source>
        <dbReference type="ARBA" id="ARBA00022984"/>
    </source>
</evidence>
<dbReference type="HOGENOM" id="CLU_029243_1_2_0"/>
<dbReference type="GO" id="GO:0009252">
    <property type="term" value="P:peptidoglycan biosynthetic process"/>
    <property type="evidence" value="ECO:0007669"/>
    <property type="project" value="UniProtKB-KW"/>
</dbReference>
<evidence type="ECO:0000256" key="9">
    <source>
        <dbReference type="ARBA" id="ARBA00032370"/>
    </source>
</evidence>
<evidence type="ECO:0000256" key="12">
    <source>
        <dbReference type="ARBA" id="ARBA00041185"/>
    </source>
</evidence>
<evidence type="ECO:0000313" key="18">
    <source>
        <dbReference type="Proteomes" id="UP000002043"/>
    </source>
</evidence>
<dbReference type="GO" id="GO:0008955">
    <property type="term" value="F:peptidoglycan glycosyltransferase activity"/>
    <property type="evidence" value="ECO:0007669"/>
    <property type="project" value="UniProtKB-EC"/>
</dbReference>
<evidence type="ECO:0000256" key="5">
    <source>
        <dbReference type="ARBA" id="ARBA00022960"/>
    </source>
</evidence>
<dbReference type="EMBL" id="CP001931">
    <property type="protein sequence ID" value="ADC89711.1"/>
    <property type="molecule type" value="Genomic_DNA"/>
</dbReference>
<evidence type="ECO:0000256" key="7">
    <source>
        <dbReference type="ARBA" id="ARBA00022989"/>
    </source>
</evidence>
<dbReference type="Proteomes" id="UP000002043">
    <property type="component" value="Chromosome"/>
</dbReference>
<keyword evidence="6" id="KW-0573">Peptidoglycan synthesis</keyword>
<sequence>MDRYILTAVLLLFCMGYSVVLSVNLIPFLPENYSKFSIYKRPLLQLASFLVGLALARWLSFQNYRVLLRKEWLYSLVGVSTLSLIAVLVKKWATGKAVERWLIGGSLQPLELVKVSLILFVSGYIAIKGSLRKNSYMIWVASIVLLQAFLVSLQPDKGGAVFLLVLALTIMYVGGIPFQVYIPFSVVSAVFVLFLLNAGYVSERINAWKDPFVDAEDTGYQILQSLYAFARGGLWGVGIGRGLQGRGSLPEADTDYALSVIGEEWGFVGVTLVTSLYALLVFRLLYLSLKVNEPFGRLILLGAGVNFALSFLWNGGMAMNLLPPKGIALPFVSYGVSNLLGSMILLGLCFSVIREYERYRTLSQLTSFKHA</sequence>
<protein>
    <recommendedName>
        <fullName evidence="12">Probable peptidoglycan glycosyltransferase FtsW</fullName>
        <ecNumber evidence="14">2.4.99.28</ecNumber>
    </recommendedName>
    <alternativeName>
        <fullName evidence="13">Cell division protein FtsW</fullName>
    </alternativeName>
    <alternativeName>
        <fullName evidence="10">Cell wall polymerase</fullName>
    </alternativeName>
    <alternativeName>
        <fullName evidence="9">Peptidoglycan polymerase</fullName>
    </alternativeName>
</protein>
<feature type="transmembrane region" description="Helical" evidence="16">
    <location>
        <begin position="159"/>
        <end position="175"/>
    </location>
</feature>
<keyword evidence="2" id="KW-0328">Glycosyltransferase</keyword>
<evidence type="ECO:0000256" key="15">
    <source>
        <dbReference type="ARBA" id="ARBA00049902"/>
    </source>
</evidence>
<dbReference type="RefSeq" id="WP_012992117.1">
    <property type="nucleotide sequence ID" value="NC_013894.1"/>
</dbReference>
<keyword evidence="18" id="KW-1185">Reference proteome</keyword>
<feature type="transmembrane region" description="Helical" evidence="16">
    <location>
        <begin position="265"/>
        <end position="286"/>
    </location>
</feature>